<sequence length="136" mass="15515">MTENLDEDEKIDLEIVKRSFAWRLSSSVEALNEKISALLSTFHYFDKEGKGFISKSDLARVSESFGKHMSESKLNEMLLGDSCDPEQNASSVEAIDYDNVKTTISTLQSATYVSPWKGHHTLRTRWSTKCVFTVRW</sequence>
<dbReference type="EMBL" id="CM047583">
    <property type="protein sequence ID" value="KAI9913360.1"/>
    <property type="molecule type" value="Genomic_DNA"/>
</dbReference>
<accession>A0ACC0W3D9</accession>
<gene>
    <name evidence="1" type="ORF">PsorP6_005571</name>
</gene>
<evidence type="ECO:0000313" key="1">
    <source>
        <dbReference type="EMBL" id="KAI9913360.1"/>
    </source>
</evidence>
<organism evidence="1 2">
    <name type="scientific">Peronosclerospora sorghi</name>
    <dbReference type="NCBI Taxonomy" id="230839"/>
    <lineage>
        <taxon>Eukaryota</taxon>
        <taxon>Sar</taxon>
        <taxon>Stramenopiles</taxon>
        <taxon>Oomycota</taxon>
        <taxon>Peronosporomycetes</taxon>
        <taxon>Peronosporales</taxon>
        <taxon>Peronosporaceae</taxon>
        <taxon>Peronosclerospora</taxon>
    </lineage>
</organism>
<dbReference type="Proteomes" id="UP001163321">
    <property type="component" value="Chromosome 4"/>
</dbReference>
<comment type="caution">
    <text evidence="1">The sequence shown here is derived from an EMBL/GenBank/DDBJ whole genome shotgun (WGS) entry which is preliminary data.</text>
</comment>
<name>A0ACC0W3D9_9STRA</name>
<evidence type="ECO:0000313" key="2">
    <source>
        <dbReference type="Proteomes" id="UP001163321"/>
    </source>
</evidence>
<protein>
    <submittedName>
        <fullName evidence="1">Uncharacterized protein</fullName>
    </submittedName>
</protein>
<reference evidence="1 2" key="1">
    <citation type="journal article" date="2022" name="bioRxiv">
        <title>The genome of the oomycete Peronosclerospora sorghi, a cosmopolitan pathogen of maize and sorghum, is inflated with dispersed pseudogenes.</title>
        <authorList>
            <person name="Fletcher K."/>
            <person name="Martin F."/>
            <person name="Isakeit T."/>
            <person name="Cavanaugh K."/>
            <person name="Magill C."/>
            <person name="Michelmore R."/>
        </authorList>
    </citation>
    <scope>NUCLEOTIDE SEQUENCE [LARGE SCALE GENOMIC DNA]</scope>
    <source>
        <strain evidence="1">P6</strain>
    </source>
</reference>
<proteinExistence type="predicted"/>
<keyword evidence="2" id="KW-1185">Reference proteome</keyword>